<comment type="caution">
    <text evidence="2">The sequence shown here is derived from an EMBL/GenBank/DDBJ whole genome shotgun (WGS) entry which is preliminary data.</text>
</comment>
<dbReference type="PANTHER" id="PTHR41294">
    <property type="entry name" value="CADMIUM-INDUCED PROTEIN CADI"/>
    <property type="match status" value="1"/>
</dbReference>
<dbReference type="AlphaFoldDB" id="A0A2A4T6X7"/>
<dbReference type="GO" id="GO:0046686">
    <property type="term" value="P:response to cadmium ion"/>
    <property type="evidence" value="ECO:0007669"/>
    <property type="project" value="TreeGrafter"/>
</dbReference>
<dbReference type="GO" id="GO:0051213">
    <property type="term" value="F:dioxygenase activity"/>
    <property type="evidence" value="ECO:0007669"/>
    <property type="project" value="UniProtKB-KW"/>
</dbReference>
<dbReference type="InterPro" id="IPR004360">
    <property type="entry name" value="Glyas_Fos-R_dOase_dom"/>
</dbReference>
<dbReference type="InterPro" id="IPR052393">
    <property type="entry name" value="Cadmium-induced_rsp"/>
</dbReference>
<dbReference type="InterPro" id="IPR029068">
    <property type="entry name" value="Glyas_Bleomycin-R_OHBP_Dase"/>
</dbReference>
<evidence type="ECO:0000259" key="1">
    <source>
        <dbReference type="PROSITE" id="PS51819"/>
    </source>
</evidence>
<dbReference type="CDD" id="cd06587">
    <property type="entry name" value="VOC"/>
    <property type="match status" value="1"/>
</dbReference>
<reference evidence="3" key="1">
    <citation type="submission" date="2017-08" db="EMBL/GenBank/DDBJ databases">
        <title>A dynamic microbial community with high functional redundancy inhabits the cold, oxic subseafloor aquifer.</title>
        <authorList>
            <person name="Tully B.J."/>
            <person name="Wheat C.G."/>
            <person name="Glazer B.T."/>
            <person name="Huber J.A."/>
        </authorList>
    </citation>
    <scope>NUCLEOTIDE SEQUENCE [LARGE SCALE GENOMIC DNA]</scope>
</reference>
<dbReference type="PROSITE" id="PS51819">
    <property type="entry name" value="VOC"/>
    <property type="match status" value="1"/>
</dbReference>
<feature type="domain" description="VOC" evidence="1">
    <location>
        <begin position="4"/>
        <end position="127"/>
    </location>
</feature>
<name>A0A2A4T6X7_9DELT</name>
<dbReference type="EMBL" id="NVSR01000019">
    <property type="protein sequence ID" value="PCI29124.1"/>
    <property type="molecule type" value="Genomic_DNA"/>
</dbReference>
<organism evidence="2 3">
    <name type="scientific">SAR324 cluster bacterium</name>
    <dbReference type="NCBI Taxonomy" id="2024889"/>
    <lineage>
        <taxon>Bacteria</taxon>
        <taxon>Deltaproteobacteria</taxon>
        <taxon>SAR324 cluster</taxon>
    </lineage>
</organism>
<keyword evidence="2" id="KW-0223">Dioxygenase</keyword>
<dbReference type="SUPFAM" id="SSF54593">
    <property type="entry name" value="Glyoxalase/Bleomycin resistance protein/Dihydroxybiphenyl dioxygenase"/>
    <property type="match status" value="1"/>
</dbReference>
<keyword evidence="2" id="KW-0560">Oxidoreductase</keyword>
<dbReference type="Gene3D" id="3.10.180.10">
    <property type="entry name" value="2,3-Dihydroxybiphenyl 1,2-Dioxygenase, domain 1"/>
    <property type="match status" value="1"/>
</dbReference>
<dbReference type="PANTHER" id="PTHR41294:SF1">
    <property type="entry name" value="CADMIUM-INDUCED PROTEIN CADI"/>
    <property type="match status" value="1"/>
</dbReference>
<gene>
    <name evidence="2" type="ORF">COB67_04730</name>
</gene>
<proteinExistence type="predicted"/>
<evidence type="ECO:0000313" key="3">
    <source>
        <dbReference type="Proteomes" id="UP000218113"/>
    </source>
</evidence>
<sequence>MNPRITHIALHIQNLDDCIHFYQNFCQMHVIHQREQAGRHTVWLAEEGREKDFIFVLLSGGQKHEQPHDDYSHFGFAVESRAAVDQIAIKARQLGCLFWEPMEEPYPVGYYCGVRDPDGNFVEFSFGQPLGPGAE</sequence>
<accession>A0A2A4T6X7</accession>
<dbReference type="Proteomes" id="UP000218113">
    <property type="component" value="Unassembled WGS sequence"/>
</dbReference>
<dbReference type="Pfam" id="PF00903">
    <property type="entry name" value="Glyoxalase"/>
    <property type="match status" value="1"/>
</dbReference>
<protein>
    <submittedName>
        <fullName evidence="2">Glyoxalase/bleomycin resistance/dioxygenase family protein</fullName>
    </submittedName>
</protein>
<evidence type="ECO:0000313" key="2">
    <source>
        <dbReference type="EMBL" id="PCI29124.1"/>
    </source>
</evidence>
<dbReference type="InterPro" id="IPR037523">
    <property type="entry name" value="VOC_core"/>
</dbReference>